<dbReference type="RefSeq" id="XP_022839356.1">
    <property type="nucleotide sequence ID" value="XM_022983719.1"/>
</dbReference>
<dbReference type="Pfam" id="PF00565">
    <property type="entry name" value="SNase"/>
    <property type="match status" value="1"/>
</dbReference>
<dbReference type="InterPro" id="IPR035437">
    <property type="entry name" value="SNase_OB-fold_sf"/>
</dbReference>
<evidence type="ECO:0000259" key="1">
    <source>
        <dbReference type="PROSITE" id="PS50830"/>
    </source>
</evidence>
<protein>
    <submittedName>
        <fullName evidence="2">Thermonuclease active site</fullName>
    </submittedName>
</protein>
<dbReference type="PROSITE" id="PS01284">
    <property type="entry name" value="TNASE_2"/>
    <property type="match status" value="1"/>
</dbReference>
<dbReference type="InParanoid" id="A0A090N3R8"/>
<name>A0A090N3R8_OSTTA</name>
<accession>A0A090N3R8</accession>
<proteinExistence type="predicted"/>
<dbReference type="GeneID" id="9837322"/>
<dbReference type="SMART" id="SM00318">
    <property type="entry name" value="SNc"/>
    <property type="match status" value="1"/>
</dbReference>
<dbReference type="InterPro" id="IPR002071">
    <property type="entry name" value="Thermonucl_AS"/>
</dbReference>
<comment type="caution">
    <text evidence="2">The sequence shown here is derived from an EMBL/GenBank/DDBJ whole genome shotgun (WGS) entry which is preliminary data.</text>
</comment>
<reference evidence="2 3" key="2">
    <citation type="journal article" date="2014" name="BMC Genomics">
        <title>An improved genome of the model marine alga Ostreococcus tauri unfolds by assessing Illumina de novo assemblies.</title>
        <authorList>
            <person name="Blanc-Mathieu R."/>
            <person name="Verhelst B."/>
            <person name="Derelle E."/>
            <person name="Rombauts S."/>
            <person name="Bouget F.Y."/>
            <person name="Carre I."/>
            <person name="Chateau A."/>
            <person name="Eyre-Walker A."/>
            <person name="Grimsley N."/>
            <person name="Moreau H."/>
            <person name="Piegu B."/>
            <person name="Rivals E."/>
            <person name="Schackwitz W."/>
            <person name="Van de Peer Y."/>
            <person name="Piganeau G."/>
        </authorList>
    </citation>
    <scope>NUCLEOTIDE SEQUENCE [LARGE SCALE GENOMIC DNA]</scope>
    <source>
        <strain evidence="3">OTTH 0595 / CCAP 157/2 / RCC745</strain>
    </source>
</reference>
<sequence>MHTLHGTFIRECIVTHVIDGKTLRVLLNPDTGQQRSASGNGWESSLVVGSEPVPRALNPDQLETTQDDPSTWERVDVRLIYVDTEEWNDPKKEDVAYKPVTPAGEEAFEYLKKRLGAGSDGRCANVVVDLEFDSLEYMTSISRARETSMDKYGRVLAYVYQNGVNVNVDVTLAGQSAYFTKYGRSRLYHGEFQLAEKLAQENLRGIWDPARASLWSFGMLEYTRDYRRLITWWKMRELFVEDWRHWKHLGIVDHILDPRDFCDYKKIVAAAHARERRTILLDLQPTMANLFDGVMQLVRYSSGQGMVIFGGSKRFPFNLWMDDANSTESGRVQTLLHSRYANHRRNYCFVTGNLFVFHTKQRPQMLIESCEQISDFPLRPDEMSQRLREHHRSRDQVIKSSAA</sequence>
<gene>
    <name evidence="2" type="ORF">OT_ostta07g00690</name>
</gene>
<dbReference type="SUPFAM" id="SSF50199">
    <property type="entry name" value="Staphylococcal nuclease"/>
    <property type="match status" value="1"/>
</dbReference>
<dbReference type="GO" id="GO:0004518">
    <property type="term" value="F:nuclease activity"/>
    <property type="evidence" value="ECO:0007669"/>
    <property type="project" value="InterPro"/>
</dbReference>
<dbReference type="KEGG" id="ota:OT_ostta07g00690"/>
<reference evidence="3" key="1">
    <citation type="journal article" date="2006" name="Proc. Natl. Acad. Sci. U.S.A.">
        <title>Genome analysis of the smallest free-living eukaryote Ostreococcus tauri unveils many unique features.</title>
        <authorList>
            <person name="Derelle E."/>
            <person name="Ferraz C."/>
            <person name="Rombauts S."/>
            <person name="Rouze P."/>
            <person name="Worden A.Z."/>
            <person name="Robbens S."/>
            <person name="Partensky F."/>
            <person name="Degroeve S."/>
            <person name="Echeynie S."/>
            <person name="Cooke R."/>
            <person name="Saeys Y."/>
            <person name="Wuyts J."/>
            <person name="Jabbari K."/>
            <person name="Bowler C."/>
            <person name="Panaud O."/>
            <person name="Piegu B."/>
            <person name="Ball S.G."/>
            <person name="Ral J.-P."/>
            <person name="Bouget F.-Y."/>
            <person name="Piganeau G."/>
            <person name="De Baets B."/>
            <person name="Picard A."/>
            <person name="Delseny M."/>
            <person name="Demaille J."/>
            <person name="Van de Peer Y."/>
            <person name="Moreau H."/>
        </authorList>
    </citation>
    <scope>NUCLEOTIDE SEQUENCE [LARGE SCALE GENOMIC DNA]</scope>
    <source>
        <strain evidence="3">OTTH 0595 / CCAP 157/2 / RCC745</strain>
    </source>
</reference>
<dbReference type="InterPro" id="IPR016071">
    <property type="entry name" value="Staphylococal_nuclease_OB-fold"/>
</dbReference>
<organism evidence="2 3">
    <name type="scientific">Ostreococcus tauri</name>
    <name type="common">Marine green alga</name>
    <dbReference type="NCBI Taxonomy" id="70448"/>
    <lineage>
        <taxon>Eukaryota</taxon>
        <taxon>Viridiplantae</taxon>
        <taxon>Chlorophyta</taxon>
        <taxon>Mamiellophyceae</taxon>
        <taxon>Mamiellales</taxon>
        <taxon>Bathycoccaceae</taxon>
        <taxon>Ostreococcus</taxon>
    </lineage>
</organism>
<keyword evidence="3" id="KW-1185">Reference proteome</keyword>
<dbReference type="GO" id="GO:0003676">
    <property type="term" value="F:nucleic acid binding"/>
    <property type="evidence" value="ECO:0007669"/>
    <property type="project" value="InterPro"/>
</dbReference>
<dbReference type="AlphaFoldDB" id="A0A090N3R8"/>
<evidence type="ECO:0000313" key="2">
    <source>
        <dbReference type="EMBL" id="CEF98593.1"/>
    </source>
</evidence>
<dbReference type="Gene3D" id="2.40.50.90">
    <property type="match status" value="1"/>
</dbReference>
<evidence type="ECO:0000313" key="3">
    <source>
        <dbReference type="Proteomes" id="UP000009170"/>
    </source>
</evidence>
<dbReference type="EMBL" id="CAID01000007">
    <property type="protein sequence ID" value="CEF98593.1"/>
    <property type="molecule type" value="Genomic_DNA"/>
</dbReference>
<dbReference type="Proteomes" id="UP000009170">
    <property type="component" value="Unassembled WGS sequence"/>
</dbReference>
<feature type="domain" description="TNase-like" evidence="1">
    <location>
        <begin position="14"/>
        <end position="209"/>
    </location>
</feature>
<dbReference type="OrthoDB" id="495458at2759"/>
<dbReference type="PROSITE" id="PS50830">
    <property type="entry name" value="TNASE_3"/>
    <property type="match status" value="1"/>
</dbReference>